<dbReference type="AlphaFoldDB" id="A0A238KZ63"/>
<evidence type="ECO:0000313" key="1">
    <source>
        <dbReference type="EMBL" id="SMX48093.1"/>
    </source>
</evidence>
<dbReference type="CDD" id="cd17040">
    <property type="entry name" value="Ubl_MoaD_like"/>
    <property type="match status" value="1"/>
</dbReference>
<name>A0A238KZ63_9RHOB</name>
<dbReference type="Gene3D" id="3.10.20.30">
    <property type="match status" value="1"/>
</dbReference>
<dbReference type="InterPro" id="IPR003749">
    <property type="entry name" value="ThiS/MoaD-like"/>
</dbReference>
<dbReference type="EMBL" id="FXYF01000012">
    <property type="protein sequence ID" value="SMX48093.1"/>
    <property type="molecule type" value="Genomic_DNA"/>
</dbReference>
<dbReference type="InterPro" id="IPR012675">
    <property type="entry name" value="Beta-grasp_dom_sf"/>
</dbReference>
<dbReference type="SUPFAM" id="SSF54285">
    <property type="entry name" value="MoaD/ThiS"/>
    <property type="match status" value="1"/>
</dbReference>
<evidence type="ECO:0000313" key="2">
    <source>
        <dbReference type="Proteomes" id="UP000207598"/>
    </source>
</evidence>
<protein>
    <submittedName>
        <fullName evidence="1">ThiS family protein</fullName>
    </submittedName>
</protein>
<accession>A0A238KZ63</accession>
<dbReference type="RefSeq" id="WP_094022625.1">
    <property type="nucleotide sequence ID" value="NZ_FXYF01000012.1"/>
</dbReference>
<dbReference type="OrthoDB" id="7860782at2"/>
<dbReference type="Pfam" id="PF02597">
    <property type="entry name" value="ThiS"/>
    <property type="match status" value="1"/>
</dbReference>
<sequence length="83" mass="9129">MQVQLKLFASLSRFLPEGAVRNVVPVRVEEGTSIRALLDRYHVPPEHCHLVLVNGVYQAPEARDTVTLKDGDQLAVWPPVAGG</sequence>
<reference evidence="1 2" key="1">
    <citation type="submission" date="2017-05" db="EMBL/GenBank/DDBJ databases">
        <authorList>
            <person name="Song R."/>
            <person name="Chenine A.L."/>
            <person name="Ruprecht R.M."/>
        </authorList>
    </citation>
    <scope>NUCLEOTIDE SEQUENCE [LARGE SCALE GENOMIC DNA]</scope>
    <source>
        <strain evidence="1 2">CECT 8898</strain>
    </source>
</reference>
<organism evidence="1 2">
    <name type="scientific">Maliponia aquimaris</name>
    <dbReference type="NCBI Taxonomy" id="1673631"/>
    <lineage>
        <taxon>Bacteria</taxon>
        <taxon>Pseudomonadati</taxon>
        <taxon>Pseudomonadota</taxon>
        <taxon>Alphaproteobacteria</taxon>
        <taxon>Rhodobacterales</taxon>
        <taxon>Paracoccaceae</taxon>
        <taxon>Maliponia</taxon>
    </lineage>
</organism>
<dbReference type="Proteomes" id="UP000207598">
    <property type="component" value="Unassembled WGS sequence"/>
</dbReference>
<gene>
    <name evidence="1" type="ORF">MAA8898_03857</name>
</gene>
<keyword evidence="2" id="KW-1185">Reference proteome</keyword>
<proteinExistence type="predicted"/>
<dbReference type="InterPro" id="IPR016155">
    <property type="entry name" value="Mopterin_synth/thiamin_S_b"/>
</dbReference>